<evidence type="ECO:0000259" key="12">
    <source>
        <dbReference type="PROSITE" id="PS51783"/>
    </source>
</evidence>
<dbReference type="Pfam" id="PF14844">
    <property type="entry name" value="PH_BEACH"/>
    <property type="match status" value="1"/>
</dbReference>
<dbReference type="InterPro" id="IPR036864">
    <property type="entry name" value="Zn2-C6_fun-type_DNA-bd_sf"/>
</dbReference>
<dbReference type="InterPro" id="IPR013320">
    <property type="entry name" value="ConA-like_dom_sf"/>
</dbReference>
<keyword evidence="1 7" id="KW-0853">WD repeat</keyword>
<dbReference type="FunFam" id="1.10.1540.10:FF:000001">
    <property type="entry name" value="neurobeachin isoform X1"/>
    <property type="match status" value="1"/>
</dbReference>
<feature type="region of interest" description="Disordered" evidence="9">
    <location>
        <begin position="3302"/>
        <end position="3379"/>
    </location>
</feature>
<dbReference type="GO" id="GO:0006351">
    <property type="term" value="P:DNA-templated transcription"/>
    <property type="evidence" value="ECO:0007669"/>
    <property type="project" value="InterPro"/>
</dbReference>
<comment type="caution">
    <text evidence="13">The sequence shown here is derived from an EMBL/GenBank/DDBJ whole genome shotgun (WGS) entry which is preliminary data.</text>
</comment>
<feature type="domain" description="BEACH-type PH" evidence="12">
    <location>
        <begin position="1809"/>
        <end position="1943"/>
    </location>
</feature>
<feature type="domain" description="BEACH" evidence="11">
    <location>
        <begin position="1982"/>
        <end position="2275"/>
    </location>
</feature>
<keyword evidence="3" id="KW-0677">Repeat</keyword>
<dbReference type="SUPFAM" id="SSF49899">
    <property type="entry name" value="Concanavalin A-like lectins/glucanases"/>
    <property type="match status" value="1"/>
</dbReference>
<dbReference type="InterPro" id="IPR015943">
    <property type="entry name" value="WD40/YVTN_repeat-like_dom_sf"/>
</dbReference>
<feature type="region of interest" description="Disordered" evidence="9">
    <location>
        <begin position="2759"/>
        <end position="2778"/>
    </location>
</feature>
<dbReference type="SUPFAM" id="SSF57701">
    <property type="entry name" value="Zn2/Cys6 DNA-binding domain"/>
    <property type="match status" value="2"/>
</dbReference>
<dbReference type="InterPro" id="IPR023362">
    <property type="entry name" value="PH-BEACH_dom"/>
</dbReference>
<feature type="region of interest" description="Disordered" evidence="9">
    <location>
        <begin position="941"/>
        <end position="970"/>
    </location>
</feature>
<evidence type="ECO:0000256" key="6">
    <source>
        <dbReference type="ARBA" id="ARBA00073334"/>
    </source>
</evidence>
<dbReference type="CDD" id="cd01201">
    <property type="entry name" value="PH_BEACH"/>
    <property type="match status" value="1"/>
</dbReference>
<sequence>MNNQIAELRSLADELIRASENSPPSSDVLQNQSNALRRMRQLLIESNDQTHTKDAFRHVRGFDVLLLTLRSLSGFYKPTELSTPDRIDFFEVIKATLDVLSDALNEHAGNRRFFAKRVEDGGWGALEQALGSTGIFGGQSKSKRDDAGQEQLFGSLFAFALGEEAMTRIFRDIDKKVEEAQWKETSPPAEGESQAPTEIVVSSPRSIYSDTDIELDPLRGQVRAIFSGNEVLQNADMIPAILHFWQGLSGKDAPGTRSKALSVSVLLAILEITTLSSYNKAALHVTGVLSFILPLLLENKCAPVEAGLLQELADSLVTYGINTLEDAYYLFRKAASSEQAAEFLLRGMRSSHNPPFIQFDLSLHGFSAVELPDISRPFPPVSPGGGYTFATWIRVDKFDTNCHTTLFGAYDDTQTCFLMAYLEKDTRCFILQTYMGHSTGVVPSVRFKKAPRFEEDRWYHIAVVHRRAKAIGMGTPKASLFVDGEFTETMKAYYPSHPPVLDGSQESFASMSSSTSKHQILAFLGTPRNLAPRLGRNVLTTKLSMASFHLFSEPLSDELIAVYHKLGPRYCGNFQDRLGSFQTYRTSAELHVHNEILHPGREERSEIVAAIRINASHLMPESKILLSFSPSSVMDDDDRNAIDESQLIRSLSRESAKTLHKYTRMHSTPIIINAAVPSVNDALSQPRGFARLSGDPVVVVPQSLDDAIWRIGGCVAVGLKLVQSAQTLNGMLRAVNILLEAVGGNWRNCEAMEQRNGFAVLAEVLRQKIGFAMGGLVMRNPSSLDVTPEECETFVMELLLVILRFIGYDEEHPTESLIINPLAYRVLLVDLEIWRKATSLETQKLYYSQFVQFARGSKHHHYNAKRFHRIRVVKRLTDALKGETFTPQTFTLFLGAFKALLQINFNGENARSLSLFVTYALHDSRASYAKRTLRPRASVLRLRKGTPPTLTPGSTPRSASPAQNGTETPSLSLPDLGIAILGLLSELLCDPHNPNEIVRFAKNVTGKWLLYLLAEPDQRVVVLGAKILARLLVVNGPHFVKKFADKTGGFTLMKNRLRHWWNTPGIWTICFAILFDRDVATIDFERDFDVFNLVDIFIMRSPQSKLRICYPEIFPVITAMLDTGLRAIVRDRDLAKAQSVTPLQDNGEATVTRGRRRTMSLNAKQPTIDTRGPQADRLNDYAVVLNSAVQFLSELHSRSEAFRDYANTSSYVQELLFVLYPVIVTSDSVSAETELLSRGSALTFEGQDVVIQPLSQANVQGAPVVRTSNVSISPARSAQRVVPLRRASSFVLVSADKKRAAKQPTLNPILSPRYTAPVALKVGSSVVEAMFEVVLDVFKDQIFTRKDFPGLGLFMKTPPGFQEHQAYFESYVLRQTLSSVKNSLQLDQKLLHEPRVLTNLSRFVTHVSEAVFEGWFLDGAEPLVDFAGFLLEYLERPDISMIKSVRLCTQAIQLIRSTFMRVALLHLAEPDESEGGADTTAVIEKMVYWQPIILSSANKESFSLQMICYLLYEKLSSEHEEVRRAAANFWRLLLVQKPHETSTILGNAIQADRKNLYDGFQKLVELDNDTFLEWFDKNKQDMDNFFYGSMTKTWQDFAHDQNKKTEETSQRRIAKRKEKLKQWQAEELATENVWNHHENSTNHWRSNIHASERIKHQRVLQDQQDNATFMVTVLAKLDHQLKGPCGLFEDSPPAKWRLDETESRDRKRMRIIADNTNRDQTYQPKRKDTDPRERLRLDTTVPAISAKEAVGVTPTIGPSARPSSSASAKDDSKDNAQSDSEDDFEMVEAMYEDDDGFEDKNRKVMRSLNRGDQVQYVCNISRVVGLEAIEGLLIVGKDCLYLLDDFFQRSDGEIVRVWQAPPDERDPYVQVIAGKEAVTNRRPPPRNQEESSRDWRWSEVISISKRRFLHRDVAIEVFFDDGRSYLLTAISAQARNDIHSRVLQRASHVANPEKFTNSEIAWRLDSLHNPQEAPQTLGSRFASAFGSVASHPATKKWLKGELSNFHYLMFVNTLAGRTFNDLTQYPVFPWVISNYESDELDLSDPSNFRDLKKPIGIQDPRQERSIRERFSSFAEMGDANHAFHYGTHYSSAMTVASYLMRLQPFSAAFFLIQGGTWDHADRMFYSIQNAWDSASNKNMADVRELTPEFFFLPDFLTNVNGYNFGLRSDSSSIDNVQLPPWAKGDPAIFITKQREALESPYVSQNLHHWIDLIFGYKQRGDAAVDAANVYHWMTYQGAIDLDSITDEKERAQKISIINNFGQTPTQVFQRPHPQKENVTKPTKLDTSAESLHRVPGTLLEAHDRISSLDYISKSDKLLCSAPFRHNIPPYYDRYMEWGFTDGSVRFYDSHSKKLIGLFEHLHSGQLATSIFVDGRTLITAGTDCTLAIWNVSKGERGQIELQNATTLFGHKSPVVTLAASRAFSAFLSASLDGRVFLWDLNRFEFVRELDIGARQKRNPTPVQAARINSVTGHIVLACGHRLIVTTLNGTVLLDEDVCDSEDDAEGITAVAVYEGVGNEWCERELIFTGHRRGVVKIFHLNATANIPSTPQPGKSSQWSISLVNVLNHGDPTNPTPAASITCILPMPHNVYTGDEEGRVCMRATCTNDFLTVRMGLRASAALNDTGKALTACTTCRARKVKCDERPNGCLNCERLQLDCVQNGVTIASGAAATLSATKRRPGASTGTSSSSTTAGVYENVSVVGIKRKRTFRSCVPCRDSKVKCSGERPVCTRCQQRRTSCVYDAEQNEPAWVQSIGTPTQSSVAGGGGGGVGTPDNSSIVATAATSPQVPRTALTPLMSADTAIPGCPPSLTWLFQQQLPPRYKMHSLLDAYFNNIHPIRVFAFEHKPSFIRMLDEGQLIDSSDQALLHIMCALGARFYALDYSESFAPLSKELIQSAGSQWAKIAEEMFFADYSTISITKLKVLILLHDQEARTGNYAGSFLLTGLVIRMAHALQLNNEVSMDVLCKEVGGSPNEVSVRESRRRMMWACYMIDVWAGSGVDHLTILNEKDLKIQLPCNERQYSLQIACVTEKLEKGEILDSIPPEDIPEKPSDNLGMAAYYVRIVSIWRRVLRFVKHMDEEQPPWLSGSGFAILIDDIQTWKRSLPSWLDFSADNIYIRRESHQLGALLLIHCMYHHVMCDVHRIALPDLFKNQEPFVFPASQQAFVAHLQDVCFEHAQRMSVLVSTILQHGVKHFADSILPSFVYNSSRIMLYYIARLLDISKPGVSTLISRTVELVQQNNKALREMTLMYPLAESLCITTERWLETVRASLARGHTVTYIAPQDPSENEVRRVVGAPMASSTNGAGGDGGSSGAGVRQHNGNNNSSSSSEISVLPPIAETLTAASPPTSTRLTPISYGGVSATAGTSPPAPQHQQDISLGLAAVPTPITSGDAEDTNAALYVPGGTPGGGYEQPMFNLDDLQNFFEWEASGGENAQSTGFEGFGPLGWVNNFSIM</sequence>
<dbReference type="PROSITE" id="PS00463">
    <property type="entry name" value="ZN2_CY6_FUNGAL_1"/>
    <property type="match status" value="2"/>
</dbReference>
<dbReference type="InterPro" id="IPR000409">
    <property type="entry name" value="BEACH_dom"/>
</dbReference>
<feature type="domain" description="Zn(2)-C6 fungal-type" evidence="10">
    <location>
        <begin position="2713"/>
        <end position="2743"/>
    </location>
</feature>
<dbReference type="InterPro" id="IPR001680">
    <property type="entry name" value="WD40_rpt"/>
</dbReference>
<dbReference type="InterPro" id="IPR056252">
    <property type="entry name" value="Alfy-like_Arm-like"/>
</dbReference>
<feature type="compositionally biased region" description="Polar residues" evidence="9">
    <location>
        <begin position="1714"/>
        <end position="1723"/>
    </location>
</feature>
<feature type="domain" description="Zn(2)-C6 fungal-type" evidence="10">
    <location>
        <begin position="2631"/>
        <end position="2661"/>
    </location>
</feature>
<dbReference type="PROSITE" id="PS50294">
    <property type="entry name" value="WD_REPEATS_REGION"/>
    <property type="match status" value="1"/>
</dbReference>
<feature type="region of interest" description="Disordered" evidence="9">
    <location>
        <begin position="1748"/>
        <end position="1783"/>
    </location>
</feature>
<name>A0A9W8YFB3_9PLEO</name>
<evidence type="ECO:0000313" key="13">
    <source>
        <dbReference type="EMBL" id="KAJ4374848.1"/>
    </source>
</evidence>
<dbReference type="PANTHER" id="PTHR46108:SF4">
    <property type="entry name" value="BLUE CHEESE"/>
    <property type="match status" value="1"/>
</dbReference>
<feature type="region of interest" description="Disordered" evidence="9">
    <location>
        <begin position="1698"/>
        <end position="1736"/>
    </location>
</feature>
<feature type="region of interest" description="Disordered" evidence="9">
    <location>
        <begin position="2265"/>
        <end position="2286"/>
    </location>
</feature>
<dbReference type="SMART" id="SM00066">
    <property type="entry name" value="GAL4"/>
    <property type="match status" value="2"/>
</dbReference>
<dbReference type="Gene3D" id="4.10.240.10">
    <property type="entry name" value="Zn(2)-C6 fungal-type DNA-binding domain"/>
    <property type="match status" value="2"/>
</dbReference>
<feature type="repeat" description="WD" evidence="7">
    <location>
        <begin position="2407"/>
        <end position="2448"/>
    </location>
</feature>
<dbReference type="Pfam" id="PF13385">
    <property type="entry name" value="Laminin_G_3"/>
    <property type="match status" value="1"/>
</dbReference>
<dbReference type="SMART" id="SM00906">
    <property type="entry name" value="Fungal_trans"/>
    <property type="match status" value="1"/>
</dbReference>
<feature type="compositionally biased region" description="Gly residues" evidence="9">
    <location>
        <begin position="3308"/>
        <end position="3317"/>
    </location>
</feature>
<dbReference type="Pfam" id="PF04082">
    <property type="entry name" value="Fungal_trans"/>
    <property type="match status" value="1"/>
</dbReference>
<feature type="coiled-coil region" evidence="8">
    <location>
        <begin position="1"/>
        <end position="49"/>
    </location>
</feature>
<accession>A0A9W8YFB3</accession>
<comment type="function">
    <text evidence="5">May be involved in protein sorting and cell wall formation.</text>
</comment>
<dbReference type="InterPro" id="IPR036322">
    <property type="entry name" value="WD40_repeat_dom_sf"/>
</dbReference>
<evidence type="ECO:0000256" key="9">
    <source>
        <dbReference type="SAM" id="MobiDB-lite"/>
    </source>
</evidence>
<dbReference type="Pfam" id="PF02138">
    <property type="entry name" value="Beach"/>
    <property type="match status" value="1"/>
</dbReference>
<protein>
    <recommendedName>
        <fullName evidence="6">Beige protein homolog 1</fullName>
    </recommendedName>
</protein>
<dbReference type="Pfam" id="PF23295">
    <property type="entry name" value="Arm_4"/>
    <property type="match status" value="1"/>
</dbReference>
<evidence type="ECO:0000256" key="3">
    <source>
        <dbReference type="ARBA" id="ARBA00022737"/>
    </source>
</evidence>
<dbReference type="EMBL" id="JAPEUY010000003">
    <property type="protein sequence ID" value="KAJ4374848.1"/>
    <property type="molecule type" value="Genomic_DNA"/>
</dbReference>
<dbReference type="GO" id="GO:0008270">
    <property type="term" value="F:zinc ion binding"/>
    <property type="evidence" value="ECO:0007669"/>
    <property type="project" value="InterPro"/>
</dbReference>
<dbReference type="Gene3D" id="2.130.10.10">
    <property type="entry name" value="YVTN repeat-like/Quinoprotein amine dehydrogenase"/>
    <property type="match status" value="1"/>
</dbReference>
<dbReference type="Gene3D" id="1.10.1540.10">
    <property type="entry name" value="BEACH domain"/>
    <property type="match status" value="1"/>
</dbReference>
<evidence type="ECO:0000259" key="10">
    <source>
        <dbReference type="PROSITE" id="PS50048"/>
    </source>
</evidence>
<dbReference type="InterPro" id="IPR001138">
    <property type="entry name" value="Zn2Cys6_DnaBD"/>
</dbReference>
<dbReference type="InterPro" id="IPR011993">
    <property type="entry name" value="PH-like_dom_sf"/>
</dbReference>
<dbReference type="CDD" id="cd06071">
    <property type="entry name" value="Beach"/>
    <property type="match status" value="1"/>
</dbReference>
<keyword evidence="8" id="KW-0175">Coiled coil</keyword>
<dbReference type="GO" id="GO:0003677">
    <property type="term" value="F:DNA binding"/>
    <property type="evidence" value="ECO:0007669"/>
    <property type="project" value="InterPro"/>
</dbReference>
<feature type="compositionally biased region" description="Polar residues" evidence="9">
    <location>
        <begin position="3346"/>
        <end position="3357"/>
    </location>
</feature>
<dbReference type="CDD" id="cd00067">
    <property type="entry name" value="GAL4"/>
    <property type="match status" value="2"/>
</dbReference>
<evidence type="ECO:0000256" key="2">
    <source>
        <dbReference type="ARBA" id="ARBA00022723"/>
    </source>
</evidence>
<dbReference type="SMART" id="SM00320">
    <property type="entry name" value="WD40"/>
    <property type="match status" value="2"/>
</dbReference>
<dbReference type="SUPFAM" id="SSF81837">
    <property type="entry name" value="BEACH domain"/>
    <property type="match status" value="1"/>
</dbReference>
<dbReference type="PANTHER" id="PTHR46108">
    <property type="entry name" value="BLUE CHEESE"/>
    <property type="match status" value="1"/>
</dbReference>
<dbReference type="GO" id="GO:0000981">
    <property type="term" value="F:DNA-binding transcription factor activity, RNA polymerase II-specific"/>
    <property type="evidence" value="ECO:0007669"/>
    <property type="project" value="InterPro"/>
</dbReference>
<evidence type="ECO:0000256" key="7">
    <source>
        <dbReference type="PROSITE-ProRule" id="PRU00221"/>
    </source>
</evidence>
<dbReference type="Gene3D" id="2.60.120.200">
    <property type="match status" value="1"/>
</dbReference>
<evidence type="ECO:0000313" key="14">
    <source>
        <dbReference type="Proteomes" id="UP001140560"/>
    </source>
</evidence>
<dbReference type="InterPro" id="IPR007219">
    <property type="entry name" value="XnlR_reg_dom"/>
</dbReference>
<feature type="compositionally biased region" description="Polar residues" evidence="9">
    <location>
        <begin position="957"/>
        <end position="970"/>
    </location>
</feature>
<dbReference type="OrthoDB" id="26681at2759"/>
<dbReference type="Pfam" id="PF00172">
    <property type="entry name" value="Zn_clus"/>
    <property type="match status" value="2"/>
</dbReference>
<dbReference type="SMART" id="SM01026">
    <property type="entry name" value="Beach"/>
    <property type="match status" value="1"/>
</dbReference>
<dbReference type="Pfam" id="PF00400">
    <property type="entry name" value="WD40"/>
    <property type="match status" value="1"/>
</dbReference>
<evidence type="ECO:0000259" key="11">
    <source>
        <dbReference type="PROSITE" id="PS50197"/>
    </source>
</evidence>
<reference evidence="13" key="1">
    <citation type="submission" date="2022-10" db="EMBL/GenBank/DDBJ databases">
        <title>Tapping the CABI collections for fungal endophytes: first genome assemblies for Collariella, Neodidymelliopsis, Ascochyta clinopodiicola, Didymella pomorum, Didymosphaeria variabile, Neocosmospora piperis and Neocucurbitaria cava.</title>
        <authorList>
            <person name="Hill R."/>
        </authorList>
    </citation>
    <scope>NUCLEOTIDE SEQUENCE</scope>
    <source>
        <strain evidence="13">IMI 356814</strain>
    </source>
</reference>
<dbReference type="PROSITE" id="PS50082">
    <property type="entry name" value="WD_REPEATS_2"/>
    <property type="match status" value="1"/>
</dbReference>
<dbReference type="PROSITE" id="PS51783">
    <property type="entry name" value="PH_BEACH"/>
    <property type="match status" value="1"/>
</dbReference>
<keyword evidence="14" id="KW-1185">Reference proteome</keyword>
<organism evidence="13 14">
    <name type="scientific">Neocucurbitaria cava</name>
    <dbReference type="NCBI Taxonomy" id="798079"/>
    <lineage>
        <taxon>Eukaryota</taxon>
        <taxon>Fungi</taxon>
        <taxon>Dikarya</taxon>
        <taxon>Ascomycota</taxon>
        <taxon>Pezizomycotina</taxon>
        <taxon>Dothideomycetes</taxon>
        <taxon>Pleosporomycetidae</taxon>
        <taxon>Pleosporales</taxon>
        <taxon>Pleosporineae</taxon>
        <taxon>Cucurbitariaceae</taxon>
        <taxon>Neocucurbitaria</taxon>
    </lineage>
</organism>
<keyword evidence="4" id="KW-0539">Nucleus</keyword>
<proteinExistence type="predicted"/>
<feature type="compositionally biased region" description="Basic and acidic residues" evidence="9">
    <location>
        <begin position="1725"/>
        <end position="1736"/>
    </location>
</feature>
<dbReference type="Proteomes" id="UP001140560">
    <property type="component" value="Unassembled WGS sequence"/>
</dbReference>
<dbReference type="Gene3D" id="2.30.29.30">
    <property type="entry name" value="Pleckstrin-homology domain (PH domain)/Phosphotyrosine-binding domain (PTB)"/>
    <property type="match status" value="1"/>
</dbReference>
<dbReference type="CDD" id="cd12148">
    <property type="entry name" value="fungal_TF_MHR"/>
    <property type="match status" value="1"/>
</dbReference>
<dbReference type="InterPro" id="IPR051944">
    <property type="entry name" value="BEACH_domain_protein"/>
</dbReference>
<feature type="compositionally biased region" description="Low complexity" evidence="9">
    <location>
        <begin position="945"/>
        <end position="956"/>
    </location>
</feature>
<dbReference type="SUPFAM" id="SSF50729">
    <property type="entry name" value="PH domain-like"/>
    <property type="match status" value="1"/>
</dbReference>
<gene>
    <name evidence="13" type="primary">BPH1</name>
    <name evidence="13" type="ORF">N0V83_001926</name>
</gene>
<evidence type="ECO:0000256" key="5">
    <source>
        <dbReference type="ARBA" id="ARBA00054699"/>
    </source>
</evidence>
<dbReference type="InterPro" id="IPR036372">
    <property type="entry name" value="BEACH_dom_sf"/>
</dbReference>
<evidence type="ECO:0000256" key="8">
    <source>
        <dbReference type="SAM" id="Coils"/>
    </source>
</evidence>
<evidence type="ECO:0000256" key="4">
    <source>
        <dbReference type="ARBA" id="ARBA00023242"/>
    </source>
</evidence>
<dbReference type="PROSITE" id="PS50048">
    <property type="entry name" value="ZN2_CY6_FUNGAL_2"/>
    <property type="match status" value="2"/>
</dbReference>
<evidence type="ECO:0000256" key="1">
    <source>
        <dbReference type="ARBA" id="ARBA00022574"/>
    </source>
</evidence>
<dbReference type="SUPFAM" id="SSF50978">
    <property type="entry name" value="WD40 repeat-like"/>
    <property type="match status" value="1"/>
</dbReference>
<dbReference type="PROSITE" id="PS50197">
    <property type="entry name" value="BEACH"/>
    <property type="match status" value="1"/>
</dbReference>
<keyword evidence="2" id="KW-0479">Metal-binding</keyword>